<evidence type="ECO:0000256" key="1">
    <source>
        <dbReference type="SAM" id="MobiDB-lite"/>
    </source>
</evidence>
<keyword evidence="3" id="KW-1185">Reference proteome</keyword>
<name>A0AAD1VXX3_PELCU</name>
<evidence type="ECO:0000313" key="2">
    <source>
        <dbReference type="EMBL" id="CAH2275872.1"/>
    </source>
</evidence>
<reference evidence="2" key="1">
    <citation type="submission" date="2022-03" db="EMBL/GenBank/DDBJ databases">
        <authorList>
            <person name="Alioto T."/>
            <person name="Alioto T."/>
            <person name="Gomez Garrido J."/>
        </authorList>
    </citation>
    <scope>NUCLEOTIDE SEQUENCE</scope>
</reference>
<evidence type="ECO:0000313" key="3">
    <source>
        <dbReference type="Proteomes" id="UP001295444"/>
    </source>
</evidence>
<dbReference type="Proteomes" id="UP001295444">
    <property type="component" value="Chromosome 03"/>
</dbReference>
<proteinExistence type="predicted"/>
<gene>
    <name evidence="2" type="ORF">PECUL_23A000343</name>
</gene>
<feature type="region of interest" description="Disordered" evidence="1">
    <location>
        <begin position="1"/>
        <end position="74"/>
    </location>
</feature>
<feature type="compositionally biased region" description="Acidic residues" evidence="1">
    <location>
        <begin position="46"/>
        <end position="55"/>
    </location>
</feature>
<dbReference type="EMBL" id="OW240914">
    <property type="protein sequence ID" value="CAH2275872.1"/>
    <property type="molecule type" value="Genomic_DNA"/>
</dbReference>
<protein>
    <submittedName>
        <fullName evidence="2">Uncharacterized protein</fullName>
    </submittedName>
</protein>
<accession>A0AAD1VXX3</accession>
<organism evidence="2 3">
    <name type="scientific">Pelobates cultripes</name>
    <name type="common">Western spadefoot toad</name>
    <dbReference type="NCBI Taxonomy" id="61616"/>
    <lineage>
        <taxon>Eukaryota</taxon>
        <taxon>Metazoa</taxon>
        <taxon>Chordata</taxon>
        <taxon>Craniata</taxon>
        <taxon>Vertebrata</taxon>
        <taxon>Euteleostomi</taxon>
        <taxon>Amphibia</taxon>
        <taxon>Batrachia</taxon>
        <taxon>Anura</taxon>
        <taxon>Pelobatoidea</taxon>
        <taxon>Pelobatidae</taxon>
        <taxon>Pelobates</taxon>
    </lineage>
</organism>
<sequence>MGKHSCKSRASSESHTRDFSFLLTQTSRPKMADRMAETPRGSTSASEEEDPEPEEIQPHTRSGRVVPQRQPDPQLATKTYITAMVTEIKACIASEMAVLKTDLSTLAGSIQSTKENVRGLGVKQDITTAQLQGVTLTYA</sequence>
<dbReference type="AlphaFoldDB" id="A0AAD1VXX3"/>